<dbReference type="Proteomes" id="UP000292307">
    <property type="component" value="Chromosome"/>
</dbReference>
<evidence type="ECO:0000313" key="1">
    <source>
        <dbReference type="EMBL" id="GGY62473.1"/>
    </source>
</evidence>
<dbReference type="EMBL" id="BMWV01000016">
    <property type="protein sequence ID" value="GGY62473.1"/>
    <property type="molecule type" value="Genomic_DNA"/>
</dbReference>
<organism evidence="1 4">
    <name type="scientific">Pseudoduganella albidiflava</name>
    <dbReference type="NCBI Taxonomy" id="321983"/>
    <lineage>
        <taxon>Bacteria</taxon>
        <taxon>Pseudomonadati</taxon>
        <taxon>Pseudomonadota</taxon>
        <taxon>Betaproteobacteria</taxon>
        <taxon>Burkholderiales</taxon>
        <taxon>Oxalobacteraceae</taxon>
        <taxon>Telluria group</taxon>
        <taxon>Pseudoduganella</taxon>
    </lineage>
</organism>
<reference evidence="1" key="1">
    <citation type="journal article" date="2014" name="Int. J. Syst. Evol. Microbiol.">
        <title>Complete genome sequence of Corynebacterium casei LMG S-19264T (=DSM 44701T), isolated from a smear-ripened cheese.</title>
        <authorList>
            <consortium name="US DOE Joint Genome Institute (JGI-PGF)"/>
            <person name="Walter F."/>
            <person name="Albersmeier A."/>
            <person name="Kalinowski J."/>
            <person name="Ruckert C."/>
        </authorList>
    </citation>
    <scope>NUCLEOTIDE SEQUENCE</scope>
    <source>
        <strain evidence="1">KCTC 12343</strain>
    </source>
</reference>
<keyword evidence="3" id="KW-1185">Reference proteome</keyword>
<gene>
    <name evidence="2" type="ORF">EYF70_01770</name>
    <name evidence="1" type="ORF">GCM10007387_51080</name>
</gene>
<accession>A0A411WSX7</accession>
<dbReference type="EMBL" id="CP036401">
    <property type="protein sequence ID" value="QBH99708.1"/>
    <property type="molecule type" value="Genomic_DNA"/>
</dbReference>
<dbReference type="RefSeq" id="WP_131143860.1">
    <property type="nucleotide sequence ID" value="NZ_BMWV01000016.1"/>
</dbReference>
<dbReference type="AlphaFoldDB" id="A0A411WSX7"/>
<sequence length="246" mass="26844">MKNPLPRLLPAPLLFHDTNSMRHLFTALLTASLYYTSAGATDLDILPIAKPVTARVMQLGAPSEIVRITERLAAAAARQPEWFMAYVQEHEGTKGTLPYHANMGVSEDEYRKMVESSTAMTLMQVGTVKLSATRQADGGLRLQTVPPMPGLDGIVIEQGGMGVTTRHARLAEQSRIDNRNANGPTGRWSGTQWKHEALSASHALAVKLAVGKRSDHGDGILYLDVKDVGEGKKDVFYEILLFPVGR</sequence>
<name>A0A411WSX7_9BURK</name>
<evidence type="ECO:0000313" key="3">
    <source>
        <dbReference type="Proteomes" id="UP000292307"/>
    </source>
</evidence>
<proteinExistence type="predicted"/>
<reference evidence="1" key="3">
    <citation type="submission" date="2022-12" db="EMBL/GenBank/DDBJ databases">
        <authorList>
            <person name="Sun Q."/>
            <person name="Kim S."/>
        </authorList>
    </citation>
    <scope>NUCLEOTIDE SEQUENCE</scope>
    <source>
        <strain evidence="1">KCTC 12343</strain>
    </source>
</reference>
<dbReference type="Proteomes" id="UP000628442">
    <property type="component" value="Unassembled WGS sequence"/>
</dbReference>
<reference evidence="2 3" key="2">
    <citation type="submission" date="2019-02" db="EMBL/GenBank/DDBJ databases">
        <title>Draft Genome Sequences of Six Type Strains of the Genus Massilia.</title>
        <authorList>
            <person name="Miess H."/>
            <person name="Frediansyhah A."/>
            <person name="Gross H."/>
        </authorList>
    </citation>
    <scope>NUCLEOTIDE SEQUENCE [LARGE SCALE GENOMIC DNA]</scope>
    <source>
        <strain evidence="2 3">DSM 17472</strain>
    </source>
</reference>
<protein>
    <submittedName>
        <fullName evidence="1">Uncharacterized protein</fullName>
    </submittedName>
</protein>
<dbReference type="OrthoDB" id="2738538at2"/>
<evidence type="ECO:0000313" key="2">
    <source>
        <dbReference type="EMBL" id="QBH99708.1"/>
    </source>
</evidence>
<evidence type="ECO:0000313" key="4">
    <source>
        <dbReference type="Proteomes" id="UP000628442"/>
    </source>
</evidence>